<proteinExistence type="predicted"/>
<evidence type="ECO:0000256" key="1">
    <source>
        <dbReference type="SAM" id="MobiDB-lite"/>
    </source>
</evidence>
<keyword evidence="3" id="KW-1185">Reference proteome</keyword>
<gene>
    <name evidence="2" type="ORF">ACFFX0_30425</name>
</gene>
<name>A0ABV5G8I0_9MICC</name>
<evidence type="ECO:0000313" key="2">
    <source>
        <dbReference type="EMBL" id="MFB9075257.1"/>
    </source>
</evidence>
<reference evidence="2 3" key="1">
    <citation type="submission" date="2024-09" db="EMBL/GenBank/DDBJ databases">
        <authorList>
            <person name="Sun Q."/>
            <person name="Mori K."/>
        </authorList>
    </citation>
    <scope>NUCLEOTIDE SEQUENCE [LARGE SCALE GENOMIC DNA]</scope>
    <source>
        <strain evidence="2 3">CCM 7609</strain>
    </source>
</reference>
<evidence type="ECO:0000313" key="3">
    <source>
        <dbReference type="Proteomes" id="UP001589575"/>
    </source>
</evidence>
<organism evidence="2 3">
    <name type="scientific">Citricoccus parietis</name>
    <dbReference type="NCBI Taxonomy" id="592307"/>
    <lineage>
        <taxon>Bacteria</taxon>
        <taxon>Bacillati</taxon>
        <taxon>Actinomycetota</taxon>
        <taxon>Actinomycetes</taxon>
        <taxon>Micrococcales</taxon>
        <taxon>Micrococcaceae</taxon>
        <taxon>Citricoccus</taxon>
    </lineage>
</organism>
<sequence>MSHQARRKASRFRAGGAAGTRGGRCAFAPMLGLRPGSAVDDEKRLSAGRTR</sequence>
<comment type="caution">
    <text evidence="2">The sequence shown here is derived from an EMBL/GenBank/DDBJ whole genome shotgun (WGS) entry which is preliminary data.</text>
</comment>
<feature type="region of interest" description="Disordered" evidence="1">
    <location>
        <begin position="1"/>
        <end position="51"/>
    </location>
</feature>
<accession>A0ABV5G8I0</accession>
<protein>
    <submittedName>
        <fullName evidence="2">Uncharacterized protein</fullName>
    </submittedName>
</protein>
<feature type="compositionally biased region" description="Basic residues" evidence="1">
    <location>
        <begin position="1"/>
        <end position="11"/>
    </location>
</feature>
<dbReference type="Proteomes" id="UP001589575">
    <property type="component" value="Unassembled WGS sequence"/>
</dbReference>
<dbReference type="EMBL" id="JBHMFI010000023">
    <property type="protein sequence ID" value="MFB9075257.1"/>
    <property type="molecule type" value="Genomic_DNA"/>
</dbReference>